<organism evidence="3 4">
    <name type="scientific">Martelella lutilitoris</name>
    <dbReference type="NCBI Taxonomy" id="2583532"/>
    <lineage>
        <taxon>Bacteria</taxon>
        <taxon>Pseudomonadati</taxon>
        <taxon>Pseudomonadota</taxon>
        <taxon>Alphaproteobacteria</taxon>
        <taxon>Hyphomicrobiales</taxon>
        <taxon>Aurantimonadaceae</taxon>
        <taxon>Martelella</taxon>
    </lineage>
</organism>
<dbReference type="PIRSF" id="PIRSF017082">
    <property type="entry name" value="YflP"/>
    <property type="match status" value="1"/>
</dbReference>
<evidence type="ECO:0000313" key="4">
    <source>
        <dbReference type="Proteomes" id="UP000596083"/>
    </source>
</evidence>
<feature type="chain" id="PRO_5032806033" evidence="2">
    <location>
        <begin position="27"/>
        <end position="325"/>
    </location>
</feature>
<proteinExistence type="inferred from homology"/>
<sequence length="325" mass="33050">MLKWTSKLVGCLAAAAMALAGGGALAQSDYPTRPITFVVPYAAGGATDVAVRVIAEAMARDVGQNIVVVNKAGGGATIAAKSVAEAAPDGYTVLVAVAANLITNPIILDNVGYDPIADFEPVSLLSANPVILVSSKESGFTTLGEVIEAAKADPGVIPVASYGIGTPSHLAIELLEAQAGIDLIHIPFNGGAPAQTALMGGHVPLMMNILPSEVEPLKAGEVVGLAIGQMKESAFAPGVPTFSEAGVKDFEALTFFGLVVPAGTPGEIVERLNAAAQIALTDENVVATLTRQGMAIWPTTAEGFGEMIATETTKWAPIIKAAGLK</sequence>
<evidence type="ECO:0000256" key="1">
    <source>
        <dbReference type="ARBA" id="ARBA00006987"/>
    </source>
</evidence>
<name>A0A7T7HII2_9HYPH</name>
<feature type="signal peptide" evidence="2">
    <location>
        <begin position="1"/>
        <end position="26"/>
    </location>
</feature>
<comment type="similarity">
    <text evidence="1">Belongs to the UPF0065 (bug) family.</text>
</comment>
<dbReference type="RefSeq" id="WP_036236999.1">
    <property type="nucleotide sequence ID" value="NZ_CP066786.1"/>
</dbReference>
<accession>A0A7T7HII2</accession>
<dbReference type="Gene3D" id="3.40.190.150">
    <property type="entry name" value="Bordetella uptake gene, domain 1"/>
    <property type="match status" value="1"/>
</dbReference>
<dbReference type="PANTHER" id="PTHR42928:SF5">
    <property type="entry name" value="BLR1237 PROTEIN"/>
    <property type="match status" value="1"/>
</dbReference>
<dbReference type="AlphaFoldDB" id="A0A7T7HII2"/>
<dbReference type="Pfam" id="PF03401">
    <property type="entry name" value="TctC"/>
    <property type="match status" value="1"/>
</dbReference>
<dbReference type="Proteomes" id="UP000596083">
    <property type="component" value="Chromosome"/>
</dbReference>
<reference evidence="3 4" key="1">
    <citation type="submission" date="2020-12" db="EMBL/GenBank/DDBJ databases">
        <authorList>
            <person name="Zheng R.K."/>
            <person name="Sun C.M."/>
        </authorList>
    </citation>
    <scope>NUCLEOTIDE SEQUENCE [LARGE SCALE GENOMIC DNA]</scope>
    <source>
        <strain evidence="3 4">ZRK001</strain>
    </source>
</reference>
<evidence type="ECO:0000256" key="2">
    <source>
        <dbReference type="SAM" id="SignalP"/>
    </source>
</evidence>
<protein>
    <submittedName>
        <fullName evidence="3">Tripartite tricarboxylate transporter substrate binding protein</fullName>
    </submittedName>
</protein>
<dbReference type="CDD" id="cd07012">
    <property type="entry name" value="PBP2_Bug_TTT"/>
    <property type="match status" value="1"/>
</dbReference>
<dbReference type="InterPro" id="IPR005064">
    <property type="entry name" value="BUG"/>
</dbReference>
<gene>
    <name evidence="3" type="ORF">JET14_16270</name>
</gene>
<dbReference type="InterPro" id="IPR042100">
    <property type="entry name" value="Bug_dom1"/>
</dbReference>
<evidence type="ECO:0000313" key="3">
    <source>
        <dbReference type="EMBL" id="QQM29835.1"/>
    </source>
</evidence>
<dbReference type="Gene3D" id="3.40.190.10">
    <property type="entry name" value="Periplasmic binding protein-like II"/>
    <property type="match status" value="1"/>
</dbReference>
<dbReference type="EMBL" id="CP066786">
    <property type="protein sequence ID" value="QQM29835.1"/>
    <property type="molecule type" value="Genomic_DNA"/>
</dbReference>
<dbReference type="KEGG" id="mlut:JET14_16270"/>
<dbReference type="PANTHER" id="PTHR42928">
    <property type="entry name" value="TRICARBOXYLATE-BINDING PROTEIN"/>
    <property type="match status" value="1"/>
</dbReference>
<keyword evidence="2" id="KW-0732">Signal</keyword>